<sequence>MTYVRSKPAWDSNDACGWLPSTPSQERSFVTNCIPAQVDIVLDGEDKQLRGRRTTVAVASPYISDEVSPVNEICASDAHDN</sequence>
<comment type="caution">
    <text evidence="1">The sequence shown here is derived from an EMBL/GenBank/DDBJ whole genome shotgun (WGS) entry which is preliminary data.</text>
</comment>
<proteinExistence type="predicted"/>
<accession>A0A6A3U623</accession>
<evidence type="ECO:0000313" key="1">
    <source>
        <dbReference type="EMBL" id="KAE9145478.1"/>
    </source>
</evidence>
<name>A0A6A3U623_9STRA</name>
<dbReference type="EMBL" id="QXGA01000468">
    <property type="protein sequence ID" value="KAE9145478.1"/>
    <property type="molecule type" value="Genomic_DNA"/>
</dbReference>
<dbReference type="Proteomes" id="UP000440732">
    <property type="component" value="Unassembled WGS sequence"/>
</dbReference>
<organism evidence="1 2">
    <name type="scientific">Phytophthora fragariae</name>
    <dbReference type="NCBI Taxonomy" id="53985"/>
    <lineage>
        <taxon>Eukaryota</taxon>
        <taxon>Sar</taxon>
        <taxon>Stramenopiles</taxon>
        <taxon>Oomycota</taxon>
        <taxon>Peronosporomycetes</taxon>
        <taxon>Peronosporales</taxon>
        <taxon>Peronosporaceae</taxon>
        <taxon>Phytophthora</taxon>
    </lineage>
</organism>
<dbReference type="AlphaFoldDB" id="A0A6A3U623"/>
<evidence type="ECO:0000313" key="2">
    <source>
        <dbReference type="Proteomes" id="UP000440732"/>
    </source>
</evidence>
<protein>
    <submittedName>
        <fullName evidence="1">Uncharacterized protein</fullName>
    </submittedName>
</protein>
<gene>
    <name evidence="1" type="ORF">PF006_g9664</name>
</gene>
<reference evidence="1 2" key="1">
    <citation type="submission" date="2018-08" db="EMBL/GenBank/DDBJ databases">
        <title>Genomic investigation of the strawberry pathogen Phytophthora fragariae indicates pathogenicity is determined by transcriptional variation in three key races.</title>
        <authorList>
            <person name="Adams T.M."/>
            <person name="Armitage A.D."/>
            <person name="Sobczyk M.K."/>
            <person name="Bates H.J."/>
            <person name="Dunwell J.M."/>
            <person name="Nellist C.F."/>
            <person name="Harrison R.J."/>
        </authorList>
    </citation>
    <scope>NUCLEOTIDE SEQUENCE [LARGE SCALE GENOMIC DNA]</scope>
    <source>
        <strain evidence="1 2">NOV-5</strain>
    </source>
</reference>